<evidence type="ECO:0000313" key="1">
    <source>
        <dbReference type="EMBL" id="KAL3682551.1"/>
    </source>
</evidence>
<comment type="caution">
    <text evidence="1">The sequence shown here is derived from an EMBL/GenBank/DDBJ whole genome shotgun (WGS) entry which is preliminary data.</text>
</comment>
<evidence type="ECO:0000313" key="2">
    <source>
        <dbReference type="Proteomes" id="UP001633002"/>
    </source>
</evidence>
<organism evidence="1 2">
    <name type="scientific">Riccia sorocarpa</name>
    <dbReference type="NCBI Taxonomy" id="122646"/>
    <lineage>
        <taxon>Eukaryota</taxon>
        <taxon>Viridiplantae</taxon>
        <taxon>Streptophyta</taxon>
        <taxon>Embryophyta</taxon>
        <taxon>Marchantiophyta</taxon>
        <taxon>Marchantiopsida</taxon>
        <taxon>Marchantiidae</taxon>
        <taxon>Marchantiales</taxon>
        <taxon>Ricciaceae</taxon>
        <taxon>Riccia</taxon>
    </lineage>
</organism>
<sequence length="280" mass="32249">MGAEAEMTTSERHAGRSGEVERCWHRITGINMVPEELDKRAMEESQKIIWDKETTTTSKLEDLSCWRWEHSDHSQNFKTISRRDIKDILQRVSTLTTLRKLDIGDVPEAIWKNLWESGVSFPHQDHSMAIPKARFLHKLPRLQNGKRRRRPTLKQLIIDSMETVSSATSRLALLTAWINTTWADRNSKQFSNVRSKTPIQLILRSAAEELHANAFRQSNPTRSKHQSNAMEFLNSLGKSLPHETSNSFSLASPTRRSESDSKRVIMVVSASNFCRKKRRT</sequence>
<dbReference type="AlphaFoldDB" id="A0ABD3GV74"/>
<protein>
    <submittedName>
        <fullName evidence="1">Uncharacterized protein</fullName>
    </submittedName>
</protein>
<proteinExistence type="predicted"/>
<gene>
    <name evidence="1" type="ORF">R1sor_000573</name>
</gene>
<name>A0ABD3GV74_9MARC</name>
<dbReference type="EMBL" id="JBJQOH010000006">
    <property type="protein sequence ID" value="KAL3682551.1"/>
    <property type="molecule type" value="Genomic_DNA"/>
</dbReference>
<reference evidence="1 2" key="1">
    <citation type="submission" date="2024-09" db="EMBL/GenBank/DDBJ databases">
        <title>Chromosome-scale assembly of Riccia sorocarpa.</title>
        <authorList>
            <person name="Paukszto L."/>
        </authorList>
    </citation>
    <scope>NUCLEOTIDE SEQUENCE [LARGE SCALE GENOMIC DNA]</scope>
    <source>
        <strain evidence="1">LP-2024</strain>
        <tissue evidence="1">Aerial parts of the thallus</tissue>
    </source>
</reference>
<accession>A0ABD3GV74</accession>
<dbReference type="Proteomes" id="UP001633002">
    <property type="component" value="Unassembled WGS sequence"/>
</dbReference>
<keyword evidence="2" id="KW-1185">Reference proteome</keyword>